<name>A0A561SWC5_9PSEU</name>
<dbReference type="GO" id="GO:0016763">
    <property type="term" value="F:pentosyltransferase activity"/>
    <property type="evidence" value="ECO:0007669"/>
    <property type="project" value="TreeGrafter"/>
</dbReference>
<accession>A0A561SWC5</accession>
<feature type="transmembrane region" description="Helical" evidence="9">
    <location>
        <begin position="327"/>
        <end position="348"/>
    </location>
</feature>
<evidence type="ECO:0000256" key="6">
    <source>
        <dbReference type="ARBA" id="ARBA00022989"/>
    </source>
</evidence>
<evidence type="ECO:0000256" key="7">
    <source>
        <dbReference type="ARBA" id="ARBA00023136"/>
    </source>
</evidence>
<dbReference type="InterPro" id="IPR056785">
    <property type="entry name" value="YkcA/B-like_C"/>
</dbReference>
<keyword evidence="6 9" id="KW-1133">Transmembrane helix</keyword>
<feature type="transmembrane region" description="Helical" evidence="9">
    <location>
        <begin position="207"/>
        <end position="223"/>
    </location>
</feature>
<evidence type="ECO:0000259" key="11">
    <source>
        <dbReference type="Pfam" id="PF24878"/>
    </source>
</evidence>
<keyword evidence="13" id="KW-1185">Reference proteome</keyword>
<feature type="region of interest" description="Disordered" evidence="8">
    <location>
        <begin position="1"/>
        <end position="20"/>
    </location>
</feature>
<feature type="transmembrane region" description="Helical" evidence="9">
    <location>
        <begin position="405"/>
        <end position="426"/>
    </location>
</feature>
<gene>
    <name evidence="12" type="ORF">FHX44_115092</name>
</gene>
<dbReference type="AlphaFoldDB" id="A0A561SWC5"/>
<protein>
    <submittedName>
        <fullName evidence="12">4-amino-4-deoxy-L-arabinose transferase-like glycosyltransferase</fullName>
    </submittedName>
</protein>
<dbReference type="RefSeq" id="WP_147258054.1">
    <property type="nucleotide sequence ID" value="NZ_VIWU01000001.1"/>
</dbReference>
<feature type="transmembrane region" description="Helical" evidence="9">
    <location>
        <begin position="31"/>
        <end position="52"/>
    </location>
</feature>
<evidence type="ECO:0000256" key="5">
    <source>
        <dbReference type="ARBA" id="ARBA00022692"/>
    </source>
</evidence>
<dbReference type="Pfam" id="PF24878">
    <property type="entry name" value="YkcB_C"/>
    <property type="match status" value="1"/>
</dbReference>
<feature type="transmembrane region" description="Helical" evidence="9">
    <location>
        <begin position="230"/>
        <end position="247"/>
    </location>
</feature>
<keyword evidence="5 9" id="KW-0812">Transmembrane</keyword>
<keyword evidence="3" id="KW-0328">Glycosyltransferase</keyword>
<keyword evidence="4 12" id="KW-0808">Transferase</keyword>
<feature type="transmembrane region" description="Helical" evidence="9">
    <location>
        <begin position="134"/>
        <end position="154"/>
    </location>
</feature>
<dbReference type="GO" id="GO:0005886">
    <property type="term" value="C:plasma membrane"/>
    <property type="evidence" value="ECO:0007669"/>
    <property type="project" value="UniProtKB-SubCell"/>
</dbReference>
<dbReference type="PANTHER" id="PTHR33908:SF3">
    <property type="entry name" value="UNDECAPRENYL PHOSPHATE-ALPHA-4-AMINO-4-DEOXY-L-ARABINOSE ARABINOSYL TRANSFERASE"/>
    <property type="match status" value="1"/>
</dbReference>
<feature type="transmembrane region" description="Helical" evidence="9">
    <location>
        <begin position="184"/>
        <end position="201"/>
    </location>
</feature>
<organism evidence="12 13">
    <name type="scientific">Pseudonocardia hierapolitana</name>
    <dbReference type="NCBI Taxonomy" id="1128676"/>
    <lineage>
        <taxon>Bacteria</taxon>
        <taxon>Bacillati</taxon>
        <taxon>Actinomycetota</taxon>
        <taxon>Actinomycetes</taxon>
        <taxon>Pseudonocardiales</taxon>
        <taxon>Pseudonocardiaceae</taxon>
        <taxon>Pseudonocardia</taxon>
    </lineage>
</organism>
<proteinExistence type="predicted"/>
<feature type="transmembrane region" description="Helical" evidence="9">
    <location>
        <begin position="433"/>
        <end position="453"/>
    </location>
</feature>
<evidence type="ECO:0000259" key="10">
    <source>
        <dbReference type="Pfam" id="PF13231"/>
    </source>
</evidence>
<feature type="transmembrane region" description="Helical" evidence="9">
    <location>
        <begin position="379"/>
        <end position="399"/>
    </location>
</feature>
<keyword evidence="7 9" id="KW-0472">Membrane</keyword>
<evidence type="ECO:0000256" key="3">
    <source>
        <dbReference type="ARBA" id="ARBA00022676"/>
    </source>
</evidence>
<dbReference type="GO" id="GO:0009103">
    <property type="term" value="P:lipopolysaccharide biosynthetic process"/>
    <property type="evidence" value="ECO:0007669"/>
    <property type="project" value="UniProtKB-ARBA"/>
</dbReference>
<evidence type="ECO:0000256" key="2">
    <source>
        <dbReference type="ARBA" id="ARBA00022475"/>
    </source>
</evidence>
<dbReference type="InterPro" id="IPR050297">
    <property type="entry name" value="LipidA_mod_glycosyltrf_83"/>
</dbReference>
<reference evidence="12 13" key="1">
    <citation type="submission" date="2019-06" db="EMBL/GenBank/DDBJ databases">
        <title>Sequencing the genomes of 1000 actinobacteria strains.</title>
        <authorList>
            <person name="Klenk H.-P."/>
        </authorList>
    </citation>
    <scope>NUCLEOTIDE SEQUENCE [LARGE SCALE GENOMIC DNA]</scope>
    <source>
        <strain evidence="12 13">DSM 45671</strain>
    </source>
</reference>
<feature type="domain" description="Glycosyltransferase RgtA/B/C/D-like" evidence="10">
    <location>
        <begin position="85"/>
        <end position="240"/>
    </location>
</feature>
<evidence type="ECO:0000313" key="12">
    <source>
        <dbReference type="EMBL" id="TWF79164.1"/>
    </source>
</evidence>
<evidence type="ECO:0000313" key="13">
    <source>
        <dbReference type="Proteomes" id="UP000321261"/>
    </source>
</evidence>
<feature type="transmembrane region" description="Helical" evidence="9">
    <location>
        <begin position="354"/>
        <end position="372"/>
    </location>
</feature>
<evidence type="ECO:0000256" key="4">
    <source>
        <dbReference type="ARBA" id="ARBA00022679"/>
    </source>
</evidence>
<dbReference type="OrthoDB" id="5241882at2"/>
<feature type="transmembrane region" description="Helical" evidence="9">
    <location>
        <begin position="160"/>
        <end position="177"/>
    </location>
</feature>
<feature type="domain" description="Putative mannosyltransferase YkcA/B-like C-terminal" evidence="11">
    <location>
        <begin position="481"/>
        <end position="556"/>
    </location>
</feature>
<evidence type="ECO:0000256" key="1">
    <source>
        <dbReference type="ARBA" id="ARBA00004651"/>
    </source>
</evidence>
<comment type="subcellular location">
    <subcellularLocation>
        <location evidence="1">Cell membrane</location>
        <topology evidence="1">Multi-pass membrane protein</topology>
    </subcellularLocation>
</comment>
<dbReference type="GO" id="GO:0010041">
    <property type="term" value="P:response to iron(III) ion"/>
    <property type="evidence" value="ECO:0007669"/>
    <property type="project" value="TreeGrafter"/>
</dbReference>
<dbReference type="Pfam" id="PF13231">
    <property type="entry name" value="PMT_2"/>
    <property type="match status" value="1"/>
</dbReference>
<evidence type="ECO:0000256" key="9">
    <source>
        <dbReference type="SAM" id="Phobius"/>
    </source>
</evidence>
<evidence type="ECO:0000256" key="8">
    <source>
        <dbReference type="SAM" id="MobiDB-lite"/>
    </source>
</evidence>
<dbReference type="EMBL" id="VIWU01000001">
    <property type="protein sequence ID" value="TWF79164.1"/>
    <property type="molecule type" value="Genomic_DNA"/>
</dbReference>
<dbReference type="Proteomes" id="UP000321261">
    <property type="component" value="Unassembled WGS sequence"/>
</dbReference>
<sequence>MSVVADTVPNLRPVRPPGPARRKLTRFERRASAGLLIGTAALYLWDLGSVGWGNIYYAGAVHGMAQDWTAFLFGSTDAGSVVTVDMPPGSLWAMALSARMFGLSSWSLLVPQALMGVGAVALLCAAVRRVTTSGAGLLAGAALALTPAAVATFRYNDPDALLVLLLVAAAYATVRAVEAARPRWLLLAGVLVGLAFLTNPAQALVPLPALALAYLVAAPTGFWRRVLHLLAAGVAVVVAGAWWYALVELRPSTTRPYIGGSRTDSALELAMGEGGLGRFLGSAPELERMTDARSAVLVGWLLPAALALLLVGLLLRSRAPRTDAARASLLLWGGWTATAALALAVSSYNSYDTVALAPGVAALVGIGSAVLWERRRRWAGRGTLALLVAGTVAWAWLLLDRTPEFVPRWVVVAAAAVVIGVVLVGAAVRRRGAAAVGTTMALMALAGPAAYAAHITATEGQDAGAHGPAAPGPELRELLRSTGRQWSAATVGTQNSATLALASDTTVMGIGGLSGNDPAPTLEQFQAIVAAGEVRWFVDAGPARGRASAISTWVQQTFQSTTADDSTVYDFAKPRP</sequence>
<dbReference type="InterPro" id="IPR038731">
    <property type="entry name" value="RgtA/B/C-like"/>
</dbReference>
<feature type="transmembrane region" description="Helical" evidence="9">
    <location>
        <begin position="295"/>
        <end position="315"/>
    </location>
</feature>
<feature type="transmembrane region" description="Helical" evidence="9">
    <location>
        <begin position="106"/>
        <end position="127"/>
    </location>
</feature>
<keyword evidence="2" id="KW-1003">Cell membrane</keyword>
<dbReference type="PANTHER" id="PTHR33908">
    <property type="entry name" value="MANNOSYLTRANSFERASE YKCB-RELATED"/>
    <property type="match status" value="1"/>
</dbReference>
<comment type="caution">
    <text evidence="12">The sequence shown here is derived from an EMBL/GenBank/DDBJ whole genome shotgun (WGS) entry which is preliminary data.</text>
</comment>